<accession>A0ACC1HCW9</accession>
<reference evidence="1" key="1">
    <citation type="submission" date="2022-06" db="EMBL/GenBank/DDBJ databases">
        <title>Phylogenomic reconstructions and comparative analyses of Kickxellomycotina fungi.</title>
        <authorList>
            <person name="Reynolds N.K."/>
            <person name="Stajich J.E."/>
            <person name="Barry K."/>
            <person name="Grigoriev I.V."/>
            <person name="Crous P."/>
            <person name="Smith M.E."/>
        </authorList>
    </citation>
    <scope>NUCLEOTIDE SEQUENCE</scope>
    <source>
        <strain evidence="1">RSA 2271</strain>
    </source>
</reference>
<evidence type="ECO:0000313" key="2">
    <source>
        <dbReference type="Proteomes" id="UP001145114"/>
    </source>
</evidence>
<dbReference type="EMBL" id="JAMZIH010005997">
    <property type="protein sequence ID" value="KAJ1674398.1"/>
    <property type="molecule type" value="Genomic_DNA"/>
</dbReference>
<feature type="non-terminal residue" evidence="1">
    <location>
        <position position="1"/>
    </location>
</feature>
<organism evidence="1 2">
    <name type="scientific">Spiromyces aspiralis</name>
    <dbReference type="NCBI Taxonomy" id="68401"/>
    <lineage>
        <taxon>Eukaryota</taxon>
        <taxon>Fungi</taxon>
        <taxon>Fungi incertae sedis</taxon>
        <taxon>Zoopagomycota</taxon>
        <taxon>Kickxellomycotina</taxon>
        <taxon>Kickxellomycetes</taxon>
        <taxon>Kickxellales</taxon>
        <taxon>Kickxellaceae</taxon>
        <taxon>Spiromyces</taxon>
    </lineage>
</organism>
<gene>
    <name evidence="1" type="primary">MTO1_1</name>
    <name evidence="1" type="ORF">EV182_003354</name>
</gene>
<evidence type="ECO:0000313" key="1">
    <source>
        <dbReference type="EMBL" id="KAJ1674398.1"/>
    </source>
</evidence>
<dbReference type="Proteomes" id="UP001145114">
    <property type="component" value="Unassembled WGS sequence"/>
</dbReference>
<keyword evidence="2" id="KW-1185">Reference proteome</keyword>
<name>A0ACC1HCW9_9FUNG</name>
<comment type="caution">
    <text evidence="1">The sequence shown here is derived from an EMBL/GenBank/DDBJ whole genome shotgun (WGS) entry which is preliminary data.</text>
</comment>
<proteinExistence type="predicted"/>
<sequence length="208" mass="23213">EPYRVFTARSEYRLSARADNADMRLTRKAAEVGIVANPERLDRLRAVEAAMQEGLDMLESITKSPHAWTDVMQGTPIAQDGRIRSALDLVRMGIVSDNEAGHQLLASLAPGWSAIDPHIRHRLLIEAKYHSYLKRQKIEIDTFRRDESLPLPLSLDFSAITALSREEQELLNKARPDTIGAAKRVSGITPGGILTLLKYVDRSTIQTS</sequence>
<protein>
    <submittedName>
        <fullName evidence="1">Mitochondrial Translation Optimization</fullName>
    </submittedName>
</protein>